<proteinExistence type="predicted"/>
<sequence length="146" mass="16048">MDRSTNRTAGSTYEPGLVMSEGDEVVVHARFTGVAPTPVIVIQIFRLDHGRIAWCGAVGQYDSLDSPPPAPHNLFDVVGKSLRLEGFLVRNHLDARVDFERFLTPKIQSGQVVVDETVVAGFDNIVHAFIAMLRGENTGKMVVHNH</sequence>
<dbReference type="InterPro" id="IPR045010">
    <property type="entry name" value="MDR_fam"/>
</dbReference>
<reference evidence="2" key="1">
    <citation type="journal article" date="2019" name="Int. J. Syst. Evol. Microbiol.">
        <title>The Global Catalogue of Microorganisms (GCM) 10K type strain sequencing project: providing services to taxonomists for standard genome sequencing and annotation.</title>
        <authorList>
            <consortium name="The Broad Institute Genomics Platform"/>
            <consortium name="The Broad Institute Genome Sequencing Center for Infectious Disease"/>
            <person name="Wu L."/>
            <person name="Ma J."/>
        </authorList>
    </citation>
    <scope>NUCLEOTIDE SEQUENCE [LARGE SCALE GENOMIC DNA]</scope>
    <source>
        <strain evidence="2">JCM 31486</strain>
    </source>
</reference>
<protein>
    <recommendedName>
        <fullName evidence="3">Zinc-binding dehydrogenase</fullName>
    </recommendedName>
</protein>
<gene>
    <name evidence="1" type="ORF">ACFQ1S_39195</name>
</gene>
<organism evidence="1 2">
    <name type="scientific">Kibdelosporangium lantanae</name>
    <dbReference type="NCBI Taxonomy" id="1497396"/>
    <lineage>
        <taxon>Bacteria</taxon>
        <taxon>Bacillati</taxon>
        <taxon>Actinomycetota</taxon>
        <taxon>Actinomycetes</taxon>
        <taxon>Pseudonocardiales</taxon>
        <taxon>Pseudonocardiaceae</taxon>
        <taxon>Kibdelosporangium</taxon>
    </lineage>
</organism>
<dbReference type="Gene3D" id="3.90.180.10">
    <property type="entry name" value="Medium-chain alcohol dehydrogenases, catalytic domain"/>
    <property type="match status" value="1"/>
</dbReference>
<evidence type="ECO:0000313" key="1">
    <source>
        <dbReference type="EMBL" id="MFD1051135.1"/>
    </source>
</evidence>
<name>A0ABW3MKL9_9PSEU</name>
<accession>A0ABW3MKL9</accession>
<keyword evidence="2" id="KW-1185">Reference proteome</keyword>
<dbReference type="PANTHER" id="PTHR43205:SF7">
    <property type="entry name" value="PROSTAGLANDIN REDUCTASE 1"/>
    <property type="match status" value="1"/>
</dbReference>
<evidence type="ECO:0000313" key="2">
    <source>
        <dbReference type="Proteomes" id="UP001597045"/>
    </source>
</evidence>
<dbReference type="Gene3D" id="3.40.50.720">
    <property type="entry name" value="NAD(P)-binding Rossmann-like Domain"/>
    <property type="match status" value="1"/>
</dbReference>
<evidence type="ECO:0008006" key="3">
    <source>
        <dbReference type="Google" id="ProtNLM"/>
    </source>
</evidence>
<dbReference type="Proteomes" id="UP001597045">
    <property type="component" value="Unassembled WGS sequence"/>
</dbReference>
<comment type="caution">
    <text evidence="1">The sequence shown here is derived from an EMBL/GenBank/DDBJ whole genome shotgun (WGS) entry which is preliminary data.</text>
</comment>
<dbReference type="EMBL" id="JBHTIS010003354">
    <property type="protein sequence ID" value="MFD1051135.1"/>
    <property type="molecule type" value="Genomic_DNA"/>
</dbReference>
<dbReference type="PANTHER" id="PTHR43205">
    <property type="entry name" value="PROSTAGLANDIN REDUCTASE"/>
    <property type="match status" value="1"/>
</dbReference>